<gene>
    <name evidence="3" type="ORF">Cni_G24403</name>
</gene>
<dbReference type="AlphaFoldDB" id="A0AAQ3KXZ4"/>
<reference evidence="3 4" key="1">
    <citation type="submission" date="2023-10" db="EMBL/GenBank/DDBJ databases">
        <title>Chromosome-scale genome assembly provides insights into flower coloration mechanisms of Canna indica.</title>
        <authorList>
            <person name="Li C."/>
        </authorList>
    </citation>
    <scope>NUCLEOTIDE SEQUENCE [LARGE SCALE GENOMIC DNA]</scope>
    <source>
        <tissue evidence="3">Flower</tissue>
    </source>
</reference>
<evidence type="ECO:0000256" key="1">
    <source>
        <dbReference type="SAM" id="MobiDB-lite"/>
    </source>
</evidence>
<accession>A0AAQ3KXZ4</accession>
<evidence type="ECO:0000256" key="2">
    <source>
        <dbReference type="SAM" id="Phobius"/>
    </source>
</evidence>
<keyword evidence="4" id="KW-1185">Reference proteome</keyword>
<name>A0AAQ3KXZ4_9LILI</name>
<sequence length="147" mass="16259">MVLARDQSQELENPSEVAHNRDGSWKELGTSMSAISLGLAATAILVSMFLIMAIFEHLIIPRVSFLRSRSNSRDSPEILRLRRAHAPVHRHAKTPHSLAIGAQQISDVFVLMPGEQHPTFIAQPAPLPCPREGICLPSHYPHVSCIM</sequence>
<feature type="transmembrane region" description="Helical" evidence="2">
    <location>
        <begin position="34"/>
        <end position="60"/>
    </location>
</feature>
<dbReference type="PANTHER" id="PTHR33728:SF3">
    <property type="entry name" value="MULTIDRUG RESISTANCE PROTEIN"/>
    <property type="match status" value="1"/>
</dbReference>
<dbReference type="Proteomes" id="UP001327560">
    <property type="component" value="Chromosome 8"/>
</dbReference>
<evidence type="ECO:0000313" key="3">
    <source>
        <dbReference type="EMBL" id="WOL15622.1"/>
    </source>
</evidence>
<feature type="region of interest" description="Disordered" evidence="1">
    <location>
        <begin position="1"/>
        <end position="23"/>
    </location>
</feature>
<dbReference type="PANTHER" id="PTHR33728">
    <property type="entry name" value="CTTNBP 2 AMINO-TERMINAL-LIKE PROTEIN"/>
    <property type="match status" value="1"/>
</dbReference>
<organism evidence="3 4">
    <name type="scientific">Canna indica</name>
    <name type="common">Indian-shot</name>
    <dbReference type="NCBI Taxonomy" id="4628"/>
    <lineage>
        <taxon>Eukaryota</taxon>
        <taxon>Viridiplantae</taxon>
        <taxon>Streptophyta</taxon>
        <taxon>Embryophyta</taxon>
        <taxon>Tracheophyta</taxon>
        <taxon>Spermatophyta</taxon>
        <taxon>Magnoliopsida</taxon>
        <taxon>Liliopsida</taxon>
        <taxon>Zingiberales</taxon>
        <taxon>Cannaceae</taxon>
        <taxon>Canna</taxon>
    </lineage>
</organism>
<evidence type="ECO:0000313" key="4">
    <source>
        <dbReference type="Proteomes" id="UP001327560"/>
    </source>
</evidence>
<dbReference type="EMBL" id="CP136897">
    <property type="protein sequence ID" value="WOL15622.1"/>
    <property type="molecule type" value="Genomic_DNA"/>
</dbReference>
<proteinExistence type="predicted"/>
<keyword evidence="2" id="KW-0812">Transmembrane</keyword>
<keyword evidence="2" id="KW-0472">Membrane</keyword>
<keyword evidence="2" id="KW-1133">Transmembrane helix</keyword>
<protein>
    <submittedName>
        <fullName evidence="3">Uncharacterized protein</fullName>
    </submittedName>
</protein>